<accession>A0A371WY41</accession>
<gene>
    <name evidence="1" type="ORF">DYI37_18975</name>
</gene>
<name>A0A371WY41_9HYPH</name>
<keyword evidence="2" id="KW-1185">Reference proteome</keyword>
<comment type="caution">
    <text evidence="1">The sequence shown here is derived from an EMBL/GenBank/DDBJ whole genome shotgun (WGS) entry which is preliminary data.</text>
</comment>
<dbReference type="Proteomes" id="UP000264310">
    <property type="component" value="Unassembled WGS sequence"/>
</dbReference>
<dbReference type="EMBL" id="QURL01000012">
    <property type="protein sequence ID" value="RFC61907.1"/>
    <property type="molecule type" value="Genomic_DNA"/>
</dbReference>
<proteinExistence type="predicted"/>
<protein>
    <submittedName>
        <fullName evidence="1">Uncharacterized protein</fullName>
    </submittedName>
</protein>
<sequence length="125" mass="13987">MPPARRPLSGREFQRQRGFATDFGLCTPSYRDSAHSVEINTIVAGELASEAHTNVNREPKWIAFHFNDPNAFVSFQYCAYLEHDVEVIEKCRADKTLVAQGPVFSVYPGKHDILAIDPKLLPKGA</sequence>
<evidence type="ECO:0000313" key="1">
    <source>
        <dbReference type="EMBL" id="RFC61907.1"/>
    </source>
</evidence>
<reference evidence="1 2" key="1">
    <citation type="submission" date="2018-08" db="EMBL/GenBank/DDBJ databases">
        <title>Fulvimarina sp. 85, whole genome shotgun sequence.</title>
        <authorList>
            <person name="Tuo L."/>
        </authorList>
    </citation>
    <scope>NUCLEOTIDE SEQUENCE [LARGE SCALE GENOMIC DNA]</scope>
    <source>
        <strain evidence="1 2">85</strain>
    </source>
</reference>
<dbReference type="AlphaFoldDB" id="A0A371WY41"/>
<evidence type="ECO:0000313" key="2">
    <source>
        <dbReference type="Proteomes" id="UP000264310"/>
    </source>
</evidence>
<organism evidence="1 2">
    <name type="scientific">Fulvimarina endophytica</name>
    <dbReference type="NCBI Taxonomy" id="2293836"/>
    <lineage>
        <taxon>Bacteria</taxon>
        <taxon>Pseudomonadati</taxon>
        <taxon>Pseudomonadota</taxon>
        <taxon>Alphaproteobacteria</taxon>
        <taxon>Hyphomicrobiales</taxon>
        <taxon>Aurantimonadaceae</taxon>
        <taxon>Fulvimarina</taxon>
    </lineage>
</organism>